<reference evidence="21" key="2">
    <citation type="submission" date="2020-09" db="EMBL/GenBank/DDBJ databases">
        <authorList>
            <person name="Sun Q."/>
            <person name="Sedlacek I."/>
        </authorList>
    </citation>
    <scope>NUCLEOTIDE SEQUENCE</scope>
    <source>
        <strain evidence="21">CCM 7664</strain>
    </source>
</reference>
<dbReference type="GO" id="GO:0009279">
    <property type="term" value="C:cell outer membrane"/>
    <property type="evidence" value="ECO:0007669"/>
    <property type="project" value="UniProtKB-SubCell"/>
</dbReference>
<dbReference type="PROSITE" id="PS01156">
    <property type="entry name" value="TONB_DEPENDENT_REC_2"/>
    <property type="match status" value="1"/>
</dbReference>
<dbReference type="Pfam" id="PF07715">
    <property type="entry name" value="Plug"/>
    <property type="match status" value="1"/>
</dbReference>
<dbReference type="RefSeq" id="WP_188420457.1">
    <property type="nucleotide sequence ID" value="NZ_BMDP01000002.1"/>
</dbReference>
<dbReference type="InterPro" id="IPR036942">
    <property type="entry name" value="Beta-barrel_TonB_sf"/>
</dbReference>
<dbReference type="GO" id="GO:0015344">
    <property type="term" value="F:siderophore uptake transmembrane transporter activity"/>
    <property type="evidence" value="ECO:0007669"/>
    <property type="project" value="TreeGrafter"/>
</dbReference>
<keyword evidence="13 14" id="KW-0998">Cell outer membrane</keyword>
<proteinExistence type="inferred from homology"/>
<keyword evidence="10 16" id="KW-0798">TonB box</keyword>
<dbReference type="InterPro" id="IPR012910">
    <property type="entry name" value="Plug_dom"/>
</dbReference>
<keyword evidence="7 18" id="KW-0732">Signal</keyword>
<dbReference type="EMBL" id="BMDP01000002">
    <property type="protein sequence ID" value="GGI54401.1"/>
    <property type="molecule type" value="Genomic_DNA"/>
</dbReference>
<evidence type="ECO:0000256" key="5">
    <source>
        <dbReference type="ARBA" id="ARBA00022496"/>
    </source>
</evidence>
<evidence type="ECO:0000256" key="13">
    <source>
        <dbReference type="ARBA" id="ARBA00023237"/>
    </source>
</evidence>
<dbReference type="PROSITE" id="PS52016">
    <property type="entry name" value="TONB_DEPENDENT_REC_3"/>
    <property type="match status" value="1"/>
</dbReference>
<dbReference type="PANTHER" id="PTHR32552:SF82">
    <property type="entry name" value="FCUA PROTEIN"/>
    <property type="match status" value="1"/>
</dbReference>
<evidence type="ECO:0000256" key="18">
    <source>
        <dbReference type="SAM" id="SignalP"/>
    </source>
</evidence>
<dbReference type="InterPro" id="IPR037066">
    <property type="entry name" value="Plug_dom_sf"/>
</dbReference>
<evidence type="ECO:0000256" key="15">
    <source>
        <dbReference type="PROSITE-ProRule" id="PRU10144"/>
    </source>
</evidence>
<gene>
    <name evidence="21" type="primary">brfB</name>
    <name evidence="21" type="ORF">GCM10011430_15750</name>
</gene>
<evidence type="ECO:0000256" key="14">
    <source>
        <dbReference type="PROSITE-ProRule" id="PRU01360"/>
    </source>
</evidence>
<evidence type="ECO:0000256" key="3">
    <source>
        <dbReference type="ARBA" id="ARBA00022448"/>
    </source>
</evidence>
<evidence type="ECO:0000256" key="16">
    <source>
        <dbReference type="RuleBase" id="RU003357"/>
    </source>
</evidence>
<keyword evidence="11 14" id="KW-0472">Membrane</keyword>
<evidence type="ECO:0000313" key="21">
    <source>
        <dbReference type="EMBL" id="GGI54401.1"/>
    </source>
</evidence>
<dbReference type="InterPro" id="IPR000531">
    <property type="entry name" value="Beta-barrel_TonB"/>
</dbReference>
<keyword evidence="22" id="KW-1185">Reference proteome</keyword>
<organism evidence="21 22">
    <name type="scientific">Oxalicibacterium solurbis</name>
    <dbReference type="NCBI Taxonomy" id="69280"/>
    <lineage>
        <taxon>Bacteria</taxon>
        <taxon>Pseudomonadati</taxon>
        <taxon>Pseudomonadota</taxon>
        <taxon>Betaproteobacteria</taxon>
        <taxon>Burkholderiales</taxon>
        <taxon>Oxalobacteraceae</taxon>
        <taxon>Oxalicibacterium</taxon>
    </lineage>
</organism>
<evidence type="ECO:0000256" key="6">
    <source>
        <dbReference type="ARBA" id="ARBA00022692"/>
    </source>
</evidence>
<feature type="domain" description="TonB-dependent receptor plug" evidence="20">
    <location>
        <begin position="77"/>
        <end position="175"/>
    </location>
</feature>
<feature type="domain" description="TonB-dependent receptor-like beta-barrel" evidence="19">
    <location>
        <begin position="266"/>
        <end position="710"/>
    </location>
</feature>
<dbReference type="InterPro" id="IPR010917">
    <property type="entry name" value="TonB_rcpt_CS"/>
</dbReference>
<evidence type="ECO:0000256" key="12">
    <source>
        <dbReference type="ARBA" id="ARBA00023170"/>
    </source>
</evidence>
<dbReference type="AlphaFoldDB" id="A0A8J3AYC5"/>
<evidence type="ECO:0000256" key="17">
    <source>
        <dbReference type="SAM" id="MobiDB-lite"/>
    </source>
</evidence>
<accession>A0A8J3AYC5</accession>
<comment type="caution">
    <text evidence="21">The sequence shown here is derived from an EMBL/GenBank/DDBJ whole genome shotgun (WGS) entry which is preliminary data.</text>
</comment>
<evidence type="ECO:0000313" key="22">
    <source>
        <dbReference type="Proteomes" id="UP000627205"/>
    </source>
</evidence>
<dbReference type="SUPFAM" id="SSF56935">
    <property type="entry name" value="Porins"/>
    <property type="match status" value="1"/>
</dbReference>
<keyword evidence="5" id="KW-0410">Iron transport</keyword>
<keyword evidence="9" id="KW-0406">Ion transport</keyword>
<keyword evidence="3 14" id="KW-0813">Transport</keyword>
<dbReference type="NCBIfam" id="TIGR01783">
    <property type="entry name" value="TonB-siderophor"/>
    <property type="match status" value="1"/>
</dbReference>
<evidence type="ECO:0000256" key="10">
    <source>
        <dbReference type="ARBA" id="ARBA00023077"/>
    </source>
</evidence>
<keyword evidence="12 21" id="KW-0675">Receptor</keyword>
<keyword evidence="4 14" id="KW-1134">Transmembrane beta strand</keyword>
<evidence type="ECO:0000256" key="2">
    <source>
        <dbReference type="ARBA" id="ARBA00009810"/>
    </source>
</evidence>
<evidence type="ECO:0000256" key="8">
    <source>
        <dbReference type="ARBA" id="ARBA00023004"/>
    </source>
</evidence>
<evidence type="ECO:0000259" key="19">
    <source>
        <dbReference type="Pfam" id="PF00593"/>
    </source>
</evidence>
<dbReference type="GO" id="GO:0038023">
    <property type="term" value="F:signaling receptor activity"/>
    <property type="evidence" value="ECO:0007669"/>
    <property type="project" value="InterPro"/>
</dbReference>
<comment type="similarity">
    <text evidence="2 14 16">Belongs to the TonB-dependent receptor family.</text>
</comment>
<dbReference type="GO" id="GO:0015891">
    <property type="term" value="P:siderophore transport"/>
    <property type="evidence" value="ECO:0007669"/>
    <property type="project" value="InterPro"/>
</dbReference>
<feature type="region of interest" description="Disordered" evidence="17">
    <location>
        <begin position="415"/>
        <end position="438"/>
    </location>
</feature>
<dbReference type="Pfam" id="PF00593">
    <property type="entry name" value="TonB_dep_Rec_b-barrel"/>
    <property type="match status" value="1"/>
</dbReference>
<feature type="compositionally biased region" description="Polar residues" evidence="17">
    <location>
        <begin position="415"/>
        <end position="429"/>
    </location>
</feature>
<dbReference type="CDD" id="cd01347">
    <property type="entry name" value="ligand_gated_channel"/>
    <property type="match status" value="1"/>
</dbReference>
<dbReference type="InterPro" id="IPR039426">
    <property type="entry name" value="TonB-dep_rcpt-like"/>
</dbReference>
<evidence type="ECO:0000256" key="9">
    <source>
        <dbReference type="ARBA" id="ARBA00023065"/>
    </source>
</evidence>
<dbReference type="Gene3D" id="2.170.130.10">
    <property type="entry name" value="TonB-dependent receptor, plug domain"/>
    <property type="match status" value="1"/>
</dbReference>
<evidence type="ECO:0000256" key="11">
    <source>
        <dbReference type="ARBA" id="ARBA00023136"/>
    </source>
</evidence>
<keyword evidence="8" id="KW-0408">Iron</keyword>
<protein>
    <submittedName>
        <fullName evidence="21">TonB-dependent receptor</fullName>
    </submittedName>
</protein>
<reference evidence="21" key="1">
    <citation type="journal article" date="2014" name="Int. J. Syst. Evol. Microbiol.">
        <title>Complete genome sequence of Corynebacterium casei LMG S-19264T (=DSM 44701T), isolated from a smear-ripened cheese.</title>
        <authorList>
            <consortium name="US DOE Joint Genome Institute (JGI-PGF)"/>
            <person name="Walter F."/>
            <person name="Albersmeier A."/>
            <person name="Kalinowski J."/>
            <person name="Ruckert C."/>
        </authorList>
    </citation>
    <scope>NUCLEOTIDE SEQUENCE</scope>
    <source>
        <strain evidence="21">CCM 7664</strain>
    </source>
</reference>
<dbReference type="Proteomes" id="UP000627205">
    <property type="component" value="Unassembled WGS sequence"/>
</dbReference>
<evidence type="ECO:0000256" key="4">
    <source>
        <dbReference type="ARBA" id="ARBA00022452"/>
    </source>
</evidence>
<dbReference type="InterPro" id="IPR010105">
    <property type="entry name" value="TonB_sidphr_rcpt"/>
</dbReference>
<name>A0A8J3AYC5_9BURK</name>
<evidence type="ECO:0000256" key="7">
    <source>
        <dbReference type="ARBA" id="ARBA00022729"/>
    </source>
</evidence>
<dbReference type="Gene3D" id="2.40.170.20">
    <property type="entry name" value="TonB-dependent receptor, beta-barrel domain"/>
    <property type="match status" value="1"/>
</dbReference>
<dbReference type="PANTHER" id="PTHR32552">
    <property type="entry name" value="FERRICHROME IRON RECEPTOR-RELATED"/>
    <property type="match status" value="1"/>
</dbReference>
<feature type="chain" id="PRO_5035146133" evidence="18">
    <location>
        <begin position="24"/>
        <end position="745"/>
    </location>
</feature>
<sequence>MSSRFRRSPIAIAAFLVAGGAFAQQPADTAVTTPEQTLGTIVVNASADASAEGLSKPYAGGQVARGGRIGILGTQDNMDVPFNVTSYTNELIQNQQARSVADVLRNDPSVRVARGFGNFQESYFIRGFLLGSDEVAYNGLYSLLPRQYVAAELFERVEVLKGASAFLTGASPGGGGVGGSINLLPKRAPNDPLTQVTVGGGIGTQGSVAADIARRFGPDGNTGVRLNAVRREGNTGVDDEKTELSVLALGVDWRSRDVRLSADIGHQDNKLKRARTNVTLGSGLTSVPTAPDNDSNWAQDWSYSNERDTFGTFRAEYDLSTDTTAWGAFGMRRSTEENSLANITVTDPITGDGNTRRADNYREDIVKSAEIGIRTKLRTGSVGHTLVASASTYYLSSENAYSWSPGGGISTNLYNPTKSARPATTTPVTSGGDMNDPNVTTRKQFNSIAVGDTLSFADDRVLLTLGVRQQKLDVRSYNYYTGEQNTGGSGGYDKSRISPVVGLVWKATDRLSAYANYIESLAQGAVAPMADGSRTVTNANTVFSPYVAKQKEIGVKYDAGRIGGGVAFFTTDKPSSLLTQTSPTTSVFSVNGEDRHQGVEFTVYGEATRNLKLLGGLTLLDAKQKKTSNGLTDGNKVIGVPDVQANIGLEWKVPGIQGLSLDSQIISTGRVYADNANTLRVPGWTRLDLGARYLSEIGGRLVTWRARINNATDKDYWASVGGYPGSGYLVLGTPRTVVVSATIDF</sequence>
<feature type="short sequence motif" description="TonB C-terminal box" evidence="15">
    <location>
        <begin position="728"/>
        <end position="745"/>
    </location>
</feature>
<comment type="subcellular location">
    <subcellularLocation>
        <location evidence="1 14">Cell outer membrane</location>
        <topology evidence="1 14">Multi-pass membrane protein</topology>
    </subcellularLocation>
</comment>
<evidence type="ECO:0000256" key="1">
    <source>
        <dbReference type="ARBA" id="ARBA00004571"/>
    </source>
</evidence>
<keyword evidence="6 14" id="KW-0812">Transmembrane</keyword>
<evidence type="ECO:0000259" key="20">
    <source>
        <dbReference type="Pfam" id="PF07715"/>
    </source>
</evidence>
<feature type="signal peptide" evidence="18">
    <location>
        <begin position="1"/>
        <end position="23"/>
    </location>
</feature>